<protein>
    <submittedName>
        <fullName evidence="2">Uncharacterized protein</fullName>
    </submittedName>
</protein>
<reference evidence="2 3" key="1">
    <citation type="submission" date="2021-09" db="EMBL/GenBank/DDBJ databases">
        <title>Genomic insights and catalytic innovation underlie evolution of tropane alkaloids biosynthesis.</title>
        <authorList>
            <person name="Wang Y.-J."/>
            <person name="Tian T."/>
            <person name="Huang J.-P."/>
            <person name="Huang S.-X."/>
        </authorList>
    </citation>
    <scope>NUCLEOTIDE SEQUENCE [LARGE SCALE GENOMIC DNA]</scope>
    <source>
        <strain evidence="2">KIB-2018</strain>
        <tissue evidence="2">Leaf</tissue>
    </source>
</reference>
<evidence type="ECO:0000313" key="3">
    <source>
        <dbReference type="Proteomes" id="UP001159364"/>
    </source>
</evidence>
<comment type="caution">
    <text evidence="2">The sequence shown here is derived from an EMBL/GenBank/DDBJ whole genome shotgun (WGS) entry which is preliminary data.</text>
</comment>
<dbReference type="AlphaFoldDB" id="A0AAV8U826"/>
<dbReference type="PANTHER" id="PTHR31676">
    <property type="entry name" value="T31J12.3 PROTEIN-RELATED"/>
    <property type="match status" value="1"/>
</dbReference>
<accession>A0AAV8U826</accession>
<keyword evidence="3" id="KW-1185">Reference proteome</keyword>
<dbReference type="EMBL" id="JAIWQS010000008">
    <property type="protein sequence ID" value="KAJ8898624.1"/>
    <property type="molecule type" value="Genomic_DNA"/>
</dbReference>
<name>A0AAV8U826_9ROSI</name>
<dbReference type="Proteomes" id="UP001159364">
    <property type="component" value="Linkage Group LG08"/>
</dbReference>
<evidence type="ECO:0000256" key="1">
    <source>
        <dbReference type="SAM" id="SignalP"/>
    </source>
</evidence>
<evidence type="ECO:0000313" key="2">
    <source>
        <dbReference type="EMBL" id="KAJ8898624.1"/>
    </source>
</evidence>
<sequence length="163" mass="18031">MGMVSLLTASSLAPLLCTLFLTLTSATFSDDTPTAYEVLQDYDFPVGIIPKGVTGYKLNKETGEFSAYLSQTCKFPIESYELEYKSTIRGVISKDKITNLQGVQVKVLFFWLNIVEVVRDGDELQFSVGLLSANFPIDNFFECPQCGCGLNCDKLRSSLVSYS</sequence>
<dbReference type="InterPro" id="IPR007493">
    <property type="entry name" value="DUF538"/>
</dbReference>
<feature type="signal peptide" evidence="1">
    <location>
        <begin position="1"/>
        <end position="29"/>
    </location>
</feature>
<keyword evidence="1" id="KW-0732">Signal</keyword>
<organism evidence="2 3">
    <name type="scientific">Erythroxylum novogranatense</name>
    <dbReference type="NCBI Taxonomy" id="1862640"/>
    <lineage>
        <taxon>Eukaryota</taxon>
        <taxon>Viridiplantae</taxon>
        <taxon>Streptophyta</taxon>
        <taxon>Embryophyta</taxon>
        <taxon>Tracheophyta</taxon>
        <taxon>Spermatophyta</taxon>
        <taxon>Magnoliopsida</taxon>
        <taxon>eudicotyledons</taxon>
        <taxon>Gunneridae</taxon>
        <taxon>Pentapetalae</taxon>
        <taxon>rosids</taxon>
        <taxon>fabids</taxon>
        <taxon>Malpighiales</taxon>
        <taxon>Erythroxylaceae</taxon>
        <taxon>Erythroxylum</taxon>
    </lineage>
</organism>
<dbReference type="SUPFAM" id="SSF141562">
    <property type="entry name" value="At5g01610-like"/>
    <property type="match status" value="1"/>
</dbReference>
<proteinExistence type="predicted"/>
<feature type="chain" id="PRO_5043417799" evidence="1">
    <location>
        <begin position="30"/>
        <end position="163"/>
    </location>
</feature>
<dbReference type="PANTHER" id="PTHR31676:SF196">
    <property type="entry name" value="DUF538 FAMILY PROTEIN"/>
    <property type="match status" value="1"/>
</dbReference>
<dbReference type="Pfam" id="PF04398">
    <property type="entry name" value="DUF538"/>
    <property type="match status" value="1"/>
</dbReference>
<gene>
    <name evidence="2" type="ORF">K2173_004237</name>
</gene>
<dbReference type="Gene3D" id="2.30.240.10">
    <property type="entry name" value="At5g01610-like"/>
    <property type="match status" value="1"/>
</dbReference>
<dbReference type="InterPro" id="IPR036758">
    <property type="entry name" value="At5g01610-like"/>
</dbReference>